<evidence type="ECO:0000313" key="1">
    <source>
        <dbReference type="EMBL" id="KAG0593156.1"/>
    </source>
</evidence>
<dbReference type="EMBL" id="CM026421">
    <property type="protein sequence ID" value="KAG0593156.1"/>
    <property type="molecule type" value="Genomic_DNA"/>
</dbReference>
<dbReference type="Proteomes" id="UP000822688">
    <property type="component" value="Chromosome 1"/>
</dbReference>
<sequence length="68" mass="7499">MGAHENVGGATVSRLLRATPNSERTHLHPWLPPLQITSIMPGSGLAGFGKPTTQLLSYCFMKYRAREF</sequence>
<evidence type="ECO:0000313" key="2">
    <source>
        <dbReference type="Proteomes" id="UP000822688"/>
    </source>
</evidence>
<gene>
    <name evidence="1" type="ORF">KC19_1G308100</name>
</gene>
<organism evidence="1 2">
    <name type="scientific">Ceratodon purpureus</name>
    <name type="common">Fire moss</name>
    <name type="synonym">Dicranum purpureum</name>
    <dbReference type="NCBI Taxonomy" id="3225"/>
    <lineage>
        <taxon>Eukaryota</taxon>
        <taxon>Viridiplantae</taxon>
        <taxon>Streptophyta</taxon>
        <taxon>Embryophyta</taxon>
        <taxon>Bryophyta</taxon>
        <taxon>Bryophytina</taxon>
        <taxon>Bryopsida</taxon>
        <taxon>Dicranidae</taxon>
        <taxon>Pseudoditrichales</taxon>
        <taxon>Ditrichaceae</taxon>
        <taxon>Ceratodon</taxon>
    </lineage>
</organism>
<dbReference type="AlphaFoldDB" id="A0A8T0JCT9"/>
<reference evidence="1" key="1">
    <citation type="submission" date="2020-06" db="EMBL/GenBank/DDBJ databases">
        <title>WGS assembly of Ceratodon purpureus strain R40.</title>
        <authorList>
            <person name="Carey S.B."/>
            <person name="Jenkins J."/>
            <person name="Shu S."/>
            <person name="Lovell J.T."/>
            <person name="Sreedasyam A."/>
            <person name="Maumus F."/>
            <person name="Tiley G.P."/>
            <person name="Fernandez-Pozo N."/>
            <person name="Barry K."/>
            <person name="Chen C."/>
            <person name="Wang M."/>
            <person name="Lipzen A."/>
            <person name="Daum C."/>
            <person name="Saski C.A."/>
            <person name="Payton A.C."/>
            <person name="Mcbreen J.C."/>
            <person name="Conrad R.E."/>
            <person name="Kollar L.M."/>
            <person name="Olsson S."/>
            <person name="Huttunen S."/>
            <person name="Landis J.B."/>
            <person name="Wickett N.J."/>
            <person name="Johnson M.G."/>
            <person name="Rensing S.A."/>
            <person name="Grimwood J."/>
            <person name="Schmutz J."/>
            <person name="Mcdaniel S.F."/>
        </authorList>
    </citation>
    <scope>NUCLEOTIDE SEQUENCE</scope>
    <source>
        <strain evidence="1">R40</strain>
    </source>
</reference>
<keyword evidence="2" id="KW-1185">Reference proteome</keyword>
<comment type="caution">
    <text evidence="1">The sequence shown here is derived from an EMBL/GenBank/DDBJ whole genome shotgun (WGS) entry which is preliminary data.</text>
</comment>
<protein>
    <submittedName>
        <fullName evidence="1">Uncharacterized protein</fullName>
    </submittedName>
</protein>
<accession>A0A8T0JCT9</accession>
<proteinExistence type="predicted"/>
<name>A0A8T0JCT9_CERPU</name>